<sequence>MAFGACRIHLGGLKPLFHNAWFTMGQYTAENILGSFPTDSLLEERAIILGRLGKHEEAPHYLCKSIGGY</sequence>
<organism evidence="1 2">
    <name type="scientific">Molorchus minor</name>
    <dbReference type="NCBI Taxonomy" id="1323400"/>
    <lineage>
        <taxon>Eukaryota</taxon>
        <taxon>Metazoa</taxon>
        <taxon>Ecdysozoa</taxon>
        <taxon>Arthropoda</taxon>
        <taxon>Hexapoda</taxon>
        <taxon>Insecta</taxon>
        <taxon>Pterygota</taxon>
        <taxon>Neoptera</taxon>
        <taxon>Endopterygota</taxon>
        <taxon>Coleoptera</taxon>
        <taxon>Polyphaga</taxon>
        <taxon>Cucujiformia</taxon>
        <taxon>Chrysomeloidea</taxon>
        <taxon>Cerambycidae</taxon>
        <taxon>Lamiinae</taxon>
        <taxon>Monochamini</taxon>
        <taxon>Molorchus</taxon>
    </lineage>
</organism>
<accession>A0ABQ9JCY1</accession>
<keyword evidence="2" id="KW-1185">Reference proteome</keyword>
<gene>
    <name evidence="1" type="ORF">NQ317_003582</name>
</gene>
<reference evidence="1" key="1">
    <citation type="journal article" date="2023" name="Insect Mol. Biol.">
        <title>Genome sequencing provides insights into the evolution of gene families encoding plant cell wall-degrading enzymes in longhorned beetles.</title>
        <authorList>
            <person name="Shin N.R."/>
            <person name="Okamura Y."/>
            <person name="Kirsch R."/>
            <person name="Pauchet Y."/>
        </authorList>
    </citation>
    <scope>NUCLEOTIDE SEQUENCE</scope>
    <source>
        <strain evidence="1">MMC_N1</strain>
    </source>
</reference>
<dbReference type="EMBL" id="JAPWTJ010000736">
    <property type="protein sequence ID" value="KAJ8976041.1"/>
    <property type="molecule type" value="Genomic_DNA"/>
</dbReference>
<name>A0ABQ9JCY1_9CUCU</name>
<comment type="caution">
    <text evidence="1">The sequence shown here is derived from an EMBL/GenBank/DDBJ whole genome shotgun (WGS) entry which is preliminary data.</text>
</comment>
<dbReference type="Proteomes" id="UP001162164">
    <property type="component" value="Unassembled WGS sequence"/>
</dbReference>
<protein>
    <submittedName>
        <fullName evidence="1">Uncharacterized protein</fullName>
    </submittedName>
</protein>
<evidence type="ECO:0000313" key="2">
    <source>
        <dbReference type="Proteomes" id="UP001162164"/>
    </source>
</evidence>
<evidence type="ECO:0000313" key="1">
    <source>
        <dbReference type="EMBL" id="KAJ8976041.1"/>
    </source>
</evidence>
<proteinExistence type="predicted"/>